<feature type="domain" description="AB hydrolase-1" evidence="1">
    <location>
        <begin position="26"/>
        <end position="250"/>
    </location>
</feature>
<gene>
    <name evidence="2" type="ORF">Alo02nite_50690</name>
</gene>
<proteinExistence type="predicted"/>
<dbReference type="Pfam" id="PF12697">
    <property type="entry name" value="Abhydrolase_6"/>
    <property type="match status" value="1"/>
</dbReference>
<dbReference type="PANTHER" id="PTHR43798:SF33">
    <property type="entry name" value="HYDROLASE, PUTATIVE (AFU_ORTHOLOGUE AFUA_2G14860)-RELATED"/>
    <property type="match status" value="1"/>
</dbReference>
<dbReference type="Proteomes" id="UP000631312">
    <property type="component" value="Unassembled WGS sequence"/>
</dbReference>
<dbReference type="InterPro" id="IPR000073">
    <property type="entry name" value="AB_hydrolase_1"/>
</dbReference>
<keyword evidence="3" id="KW-1185">Reference proteome</keyword>
<dbReference type="Gene3D" id="3.40.50.1820">
    <property type="entry name" value="alpha/beta hydrolase"/>
    <property type="match status" value="1"/>
</dbReference>
<dbReference type="InterPro" id="IPR050266">
    <property type="entry name" value="AB_hydrolase_sf"/>
</dbReference>
<sequence length="267" mass="28421">MMEEIDIAVTGGKLRVVSWPGDGPVVLAVHGITANALSWTSVARELRGRVHLIAPDLRGRAGSAHLPGPFGMAAHIADLIAVSDHFGIERPALVGHSMGAFVVAVTAAAHDVGPVLMVDGGIALPVPPGIDIDTALHAVIGPAMRRLSMTFSDETAYLDYFRQNPALGDHWTPELAAYILRDFTGTGSSCNIDAIRADAHDMLTNPIPAPHPLLWAPRGLMDEPRGLYQHEQLTGVDAELIPDVNHYTILQGAGARRVAERIISLTS</sequence>
<evidence type="ECO:0000313" key="3">
    <source>
        <dbReference type="Proteomes" id="UP000631312"/>
    </source>
</evidence>
<reference evidence="2 3" key="1">
    <citation type="submission" date="2021-01" db="EMBL/GenBank/DDBJ databases">
        <title>Whole genome shotgun sequence of Actinoplanes lobatus NBRC 12513.</title>
        <authorList>
            <person name="Komaki H."/>
            <person name="Tamura T."/>
        </authorList>
    </citation>
    <scope>NUCLEOTIDE SEQUENCE [LARGE SCALE GENOMIC DNA]</scope>
    <source>
        <strain evidence="2 3">NBRC 12513</strain>
    </source>
</reference>
<accession>A0ABQ4AME2</accession>
<evidence type="ECO:0000313" key="2">
    <source>
        <dbReference type="EMBL" id="GIE42171.1"/>
    </source>
</evidence>
<name>A0ABQ4AME2_9ACTN</name>
<dbReference type="SUPFAM" id="SSF53474">
    <property type="entry name" value="alpha/beta-Hydrolases"/>
    <property type="match status" value="1"/>
</dbReference>
<dbReference type="InterPro" id="IPR029058">
    <property type="entry name" value="AB_hydrolase_fold"/>
</dbReference>
<evidence type="ECO:0000259" key="1">
    <source>
        <dbReference type="Pfam" id="PF12697"/>
    </source>
</evidence>
<organism evidence="2 3">
    <name type="scientific">Actinoplanes lobatus</name>
    <dbReference type="NCBI Taxonomy" id="113568"/>
    <lineage>
        <taxon>Bacteria</taxon>
        <taxon>Bacillati</taxon>
        <taxon>Actinomycetota</taxon>
        <taxon>Actinomycetes</taxon>
        <taxon>Micromonosporales</taxon>
        <taxon>Micromonosporaceae</taxon>
        <taxon>Actinoplanes</taxon>
    </lineage>
</organism>
<dbReference type="EMBL" id="BOMP01000088">
    <property type="protein sequence ID" value="GIE42171.1"/>
    <property type="molecule type" value="Genomic_DNA"/>
</dbReference>
<dbReference type="PANTHER" id="PTHR43798">
    <property type="entry name" value="MONOACYLGLYCEROL LIPASE"/>
    <property type="match status" value="1"/>
</dbReference>
<protein>
    <recommendedName>
        <fullName evidence="1">AB hydrolase-1 domain-containing protein</fullName>
    </recommendedName>
</protein>
<comment type="caution">
    <text evidence="2">The sequence shown here is derived from an EMBL/GenBank/DDBJ whole genome shotgun (WGS) entry which is preliminary data.</text>
</comment>